<name>F2UFM2_SALR5</name>
<protein>
    <submittedName>
        <fullName evidence="1">Uncharacterized protein</fullName>
    </submittedName>
</protein>
<reference evidence="1" key="1">
    <citation type="submission" date="2009-08" db="EMBL/GenBank/DDBJ databases">
        <title>Annotation of Salpingoeca rosetta.</title>
        <authorList>
            <consortium name="The Broad Institute Genome Sequencing Platform"/>
            <person name="Russ C."/>
            <person name="Cuomo C."/>
            <person name="Burger G."/>
            <person name="Gray M.W."/>
            <person name="Holland P.W.H."/>
            <person name="King N."/>
            <person name="Lang F.B.F."/>
            <person name="Roger A.J."/>
            <person name="Ruiz-Trillo I."/>
            <person name="Young S.K."/>
            <person name="Zeng Q."/>
            <person name="Gargeya S."/>
            <person name="Alvarado L."/>
            <person name="Berlin A."/>
            <person name="Chapman S.B."/>
            <person name="Chen Z."/>
            <person name="Freedman E."/>
            <person name="Gellesch M."/>
            <person name="Goldberg J."/>
            <person name="Griggs A."/>
            <person name="Gujja S."/>
            <person name="Heilman E."/>
            <person name="Heiman D."/>
            <person name="Howarth C."/>
            <person name="Mehta T."/>
            <person name="Neiman D."/>
            <person name="Pearson M."/>
            <person name="Roberts A."/>
            <person name="Saif S."/>
            <person name="Shea T."/>
            <person name="Shenoy N."/>
            <person name="Sisk P."/>
            <person name="Stolte C."/>
            <person name="Sykes S."/>
            <person name="White J."/>
            <person name="Yandava C."/>
            <person name="Haas B."/>
            <person name="Nusbaum C."/>
            <person name="Birren B."/>
        </authorList>
    </citation>
    <scope>NUCLEOTIDE SEQUENCE [LARGE SCALE GENOMIC DNA]</scope>
    <source>
        <strain evidence="1">ATCC 50818</strain>
    </source>
</reference>
<accession>F2UFM2</accession>
<organism evidence="2">
    <name type="scientific">Salpingoeca rosetta (strain ATCC 50818 / BSB-021)</name>
    <dbReference type="NCBI Taxonomy" id="946362"/>
    <lineage>
        <taxon>Eukaryota</taxon>
        <taxon>Choanoflagellata</taxon>
        <taxon>Craspedida</taxon>
        <taxon>Salpingoecidae</taxon>
        <taxon>Salpingoeca</taxon>
    </lineage>
</organism>
<dbReference type="EMBL" id="GL832972">
    <property type="protein sequence ID" value="EGD75590.1"/>
    <property type="molecule type" value="Genomic_DNA"/>
</dbReference>
<dbReference type="Proteomes" id="UP000007799">
    <property type="component" value="Unassembled WGS sequence"/>
</dbReference>
<keyword evidence="2" id="KW-1185">Reference proteome</keyword>
<sequence>MKMCLDLVAELQDSIRKDQPSQWCKAIYNGPEHSLPFHWDADARLFVLPHAST</sequence>
<proteinExistence type="predicted"/>
<dbReference type="KEGG" id="sre:PTSG_12464"/>
<dbReference type="AlphaFoldDB" id="F2UFM2"/>
<evidence type="ECO:0000313" key="1">
    <source>
        <dbReference type="EMBL" id="EGD75590.1"/>
    </source>
</evidence>
<dbReference type="InParanoid" id="F2UFM2"/>
<evidence type="ECO:0000313" key="2">
    <source>
        <dbReference type="Proteomes" id="UP000007799"/>
    </source>
</evidence>
<dbReference type="RefSeq" id="XP_004992047.1">
    <property type="nucleotide sequence ID" value="XM_004991990.1"/>
</dbReference>
<dbReference type="GeneID" id="16072606"/>
<gene>
    <name evidence="1" type="ORF">PTSG_12464</name>
</gene>